<dbReference type="Ensembl" id="ENSCCAT00000000057.1">
    <property type="protein sequence ID" value="ENSCCAP00000000018.1"/>
    <property type="gene ID" value="ENSCCAG00000000036.1"/>
</dbReference>
<dbReference type="AlphaFoldDB" id="A0A2K5P8P7"/>
<evidence type="ECO:0000313" key="2">
    <source>
        <dbReference type="Proteomes" id="UP000233040"/>
    </source>
</evidence>
<organism evidence="1 2">
    <name type="scientific">Cebus imitator</name>
    <name type="common">Panamanian white-faced capuchin</name>
    <name type="synonym">Cebus capucinus imitator</name>
    <dbReference type="NCBI Taxonomy" id="2715852"/>
    <lineage>
        <taxon>Eukaryota</taxon>
        <taxon>Metazoa</taxon>
        <taxon>Chordata</taxon>
        <taxon>Craniata</taxon>
        <taxon>Vertebrata</taxon>
        <taxon>Euteleostomi</taxon>
        <taxon>Mammalia</taxon>
        <taxon>Eutheria</taxon>
        <taxon>Euarchontoglires</taxon>
        <taxon>Primates</taxon>
        <taxon>Haplorrhini</taxon>
        <taxon>Platyrrhini</taxon>
        <taxon>Cebidae</taxon>
        <taxon>Cebinae</taxon>
        <taxon>Cebus</taxon>
    </lineage>
</organism>
<name>A0A2K5P8P7_CEBIM</name>
<dbReference type="OMA" id="PCALQTR"/>
<sequence>MEKDVTATLTLRAPVWFWRNSVFLPSLAACLCPVIQRCSQPCALQTRSTCPRLRLFAINPIREMELHLLFLNMTPPTTKPVLTDSKCLHVYVC</sequence>
<keyword evidence="2" id="KW-1185">Reference proteome</keyword>
<reference evidence="1" key="1">
    <citation type="submission" date="2025-08" db="UniProtKB">
        <authorList>
            <consortium name="Ensembl"/>
        </authorList>
    </citation>
    <scope>IDENTIFICATION</scope>
</reference>
<proteinExistence type="predicted"/>
<accession>A0A2K5P8P7</accession>
<reference evidence="1" key="2">
    <citation type="submission" date="2025-09" db="UniProtKB">
        <authorList>
            <consortium name="Ensembl"/>
        </authorList>
    </citation>
    <scope>IDENTIFICATION</scope>
</reference>
<protein>
    <submittedName>
        <fullName evidence="1">Uncharacterized protein</fullName>
    </submittedName>
</protein>
<dbReference type="GeneTree" id="ENSGT01100000267036"/>
<dbReference type="Proteomes" id="UP000233040">
    <property type="component" value="Unassembled WGS sequence"/>
</dbReference>
<dbReference type="PROSITE" id="PS51257">
    <property type="entry name" value="PROKAR_LIPOPROTEIN"/>
    <property type="match status" value="1"/>
</dbReference>
<evidence type="ECO:0000313" key="1">
    <source>
        <dbReference type="Ensembl" id="ENSCCAP00000000018.1"/>
    </source>
</evidence>